<evidence type="ECO:0008006" key="5">
    <source>
        <dbReference type="Google" id="ProtNLM"/>
    </source>
</evidence>
<keyword evidence="3" id="KW-1185">Reference proteome</keyword>
<evidence type="ECO:0000313" key="4">
    <source>
        <dbReference type="Proteomes" id="UP001231166"/>
    </source>
</evidence>
<name>A0AAX3Y5D9_RHOOP</name>
<dbReference type="EMBL" id="CP130953">
    <property type="protein sequence ID" value="WLF44463.1"/>
    <property type="molecule type" value="Genomic_DNA"/>
</dbReference>
<evidence type="ECO:0000313" key="3">
    <source>
        <dbReference type="Proteomes" id="UP001066327"/>
    </source>
</evidence>
<evidence type="ECO:0000313" key="2">
    <source>
        <dbReference type="EMBL" id="WLF44463.1"/>
    </source>
</evidence>
<reference evidence="2" key="2">
    <citation type="submission" date="2023-07" db="EMBL/GenBank/DDBJ databases">
        <title>Genomic analysis of Rhodococcus opacus VOC-14 with glycol ethers degradation activity.</title>
        <authorList>
            <person name="Narkevich D.A."/>
            <person name="Hlushen A.M."/>
            <person name="Akhremchuk A.E."/>
            <person name="Sikolenko M.A."/>
            <person name="Valentovich L.N."/>
        </authorList>
    </citation>
    <scope>NUCLEOTIDE SEQUENCE</scope>
    <source>
        <strain evidence="2">VOC-14</strain>
    </source>
</reference>
<organism evidence="2 4">
    <name type="scientific">Rhodococcus opacus</name>
    <name type="common">Nocardia opaca</name>
    <dbReference type="NCBI Taxonomy" id="37919"/>
    <lineage>
        <taxon>Bacteria</taxon>
        <taxon>Bacillati</taxon>
        <taxon>Actinomycetota</taxon>
        <taxon>Actinomycetes</taxon>
        <taxon>Mycobacteriales</taxon>
        <taxon>Nocardiaceae</taxon>
        <taxon>Rhodococcus</taxon>
    </lineage>
</organism>
<evidence type="ECO:0000313" key="1">
    <source>
        <dbReference type="EMBL" id="MCZ4588341.1"/>
    </source>
</evidence>
<proteinExistence type="predicted"/>
<accession>A0AAX3Y5D9</accession>
<dbReference type="EMBL" id="JAPWIS010000021">
    <property type="protein sequence ID" value="MCZ4588341.1"/>
    <property type="molecule type" value="Genomic_DNA"/>
</dbReference>
<sequence>MTMTHGGRSTRDIAVRVIRQHRAAIQRELTAALVAFHEPVSDSSRAHDAEWLDDRKQHEIDVLNGILGLGVEHTAELLRVAREHSIAIETLLDADEILPIPMMSLVRSVHEALLEVCWLTDPAIGSDQRIARAAAVCLASVQGNLSPLKQLPDTGIRVAQVQESVQEMHALLEQYGFELHLDKSGALATSVTYGAGRAALKLNVTELNHLYMPGSEHLWTLGSGGTHSRHWFTAGLEGSRDLLSTMIVAPMLDFVDAAIDSINGYVGLPTREFHARGHQRRVALLSRRNEEISPGAISAGYDEYAAARALVHTD</sequence>
<protein>
    <recommendedName>
        <fullName evidence="5">DUF222 domain-containing protein</fullName>
    </recommendedName>
</protein>
<dbReference type="RefSeq" id="WP_167120714.1">
    <property type="nucleotide sequence ID" value="NZ_CP130953.1"/>
</dbReference>
<gene>
    <name evidence="1" type="ORF">O4328_32545</name>
    <name evidence="2" type="ORF">Q5707_21105</name>
</gene>
<dbReference type="AlphaFoldDB" id="A0AAX3Y5D9"/>
<dbReference type="Proteomes" id="UP001066327">
    <property type="component" value="Unassembled WGS sequence"/>
</dbReference>
<dbReference type="Proteomes" id="UP001231166">
    <property type="component" value="Chromosome"/>
</dbReference>
<reference evidence="1" key="1">
    <citation type="submission" date="2022-12" db="EMBL/GenBank/DDBJ databases">
        <authorList>
            <person name="Krivoruchko A.V."/>
            <person name="Elkin A."/>
        </authorList>
    </citation>
    <scope>NUCLEOTIDE SEQUENCE</scope>
    <source>
        <strain evidence="1">IEGM 249</strain>
    </source>
</reference>